<evidence type="ECO:0000313" key="2">
    <source>
        <dbReference type="Proteomes" id="UP000287651"/>
    </source>
</evidence>
<evidence type="ECO:0000313" key="1">
    <source>
        <dbReference type="EMBL" id="RRT80615.1"/>
    </source>
</evidence>
<name>A0A427AWN2_ENSVE</name>
<protein>
    <submittedName>
        <fullName evidence="1">Uncharacterized protein</fullName>
    </submittedName>
</protein>
<proteinExistence type="predicted"/>
<comment type="caution">
    <text evidence="1">The sequence shown here is derived from an EMBL/GenBank/DDBJ whole genome shotgun (WGS) entry which is preliminary data.</text>
</comment>
<dbReference type="AlphaFoldDB" id="A0A427AWN2"/>
<sequence length="148" mass="16583">MLRPGVMCGRRAVGELDCSSAYIRLREPNKSEDKTESTDREKRDVDARQQIVTPWAWQRHGTTLRESVGRERGRGGVLDQGKKYTVCSVVPFLLKGVGDKDDGEDGTIPRATKTIKDLLQVGVKFCSFQAKLLAFRKFDGSEKANHNN</sequence>
<reference evidence="1 2" key="1">
    <citation type="journal article" date="2014" name="Agronomy (Basel)">
        <title>A Draft Genome Sequence for Ensete ventricosum, the Drought-Tolerant Tree Against Hunger.</title>
        <authorList>
            <person name="Harrison J."/>
            <person name="Moore K.A."/>
            <person name="Paszkiewicz K."/>
            <person name="Jones T."/>
            <person name="Grant M."/>
            <person name="Ambacheew D."/>
            <person name="Muzemil S."/>
            <person name="Studholme D.J."/>
        </authorList>
    </citation>
    <scope>NUCLEOTIDE SEQUENCE [LARGE SCALE GENOMIC DNA]</scope>
</reference>
<accession>A0A427AWN2</accession>
<dbReference type="EMBL" id="AMZH03001102">
    <property type="protein sequence ID" value="RRT80615.1"/>
    <property type="molecule type" value="Genomic_DNA"/>
</dbReference>
<gene>
    <name evidence="1" type="ORF">B296_00006004</name>
</gene>
<dbReference type="Proteomes" id="UP000287651">
    <property type="component" value="Unassembled WGS sequence"/>
</dbReference>
<organism evidence="1 2">
    <name type="scientific">Ensete ventricosum</name>
    <name type="common">Abyssinian banana</name>
    <name type="synonym">Musa ensete</name>
    <dbReference type="NCBI Taxonomy" id="4639"/>
    <lineage>
        <taxon>Eukaryota</taxon>
        <taxon>Viridiplantae</taxon>
        <taxon>Streptophyta</taxon>
        <taxon>Embryophyta</taxon>
        <taxon>Tracheophyta</taxon>
        <taxon>Spermatophyta</taxon>
        <taxon>Magnoliopsida</taxon>
        <taxon>Liliopsida</taxon>
        <taxon>Zingiberales</taxon>
        <taxon>Musaceae</taxon>
        <taxon>Ensete</taxon>
    </lineage>
</organism>